<dbReference type="AlphaFoldDB" id="A0A903TLT5"/>
<dbReference type="EnsemblMetazoa" id="AAEL000631-RB">
    <property type="protein sequence ID" value="AAEL000631-PB"/>
    <property type="gene ID" value="AAEL000631"/>
</dbReference>
<gene>
    <name evidence="8" type="primary">5564850</name>
</gene>
<organism evidence="8 9">
    <name type="scientific">Aedes aegypti</name>
    <name type="common">Yellowfever mosquito</name>
    <name type="synonym">Culex aegypti</name>
    <dbReference type="NCBI Taxonomy" id="7159"/>
    <lineage>
        <taxon>Eukaryota</taxon>
        <taxon>Metazoa</taxon>
        <taxon>Ecdysozoa</taxon>
        <taxon>Arthropoda</taxon>
        <taxon>Hexapoda</taxon>
        <taxon>Insecta</taxon>
        <taxon>Pterygota</taxon>
        <taxon>Neoptera</taxon>
        <taxon>Endopterygota</taxon>
        <taxon>Diptera</taxon>
        <taxon>Nematocera</taxon>
        <taxon>Culicoidea</taxon>
        <taxon>Culicidae</taxon>
        <taxon>Culicinae</taxon>
        <taxon>Aedini</taxon>
        <taxon>Aedes</taxon>
        <taxon>Stegomyia</taxon>
    </lineage>
</organism>
<dbReference type="InterPro" id="IPR036115">
    <property type="entry name" value="GCM_dom_sf"/>
</dbReference>
<keyword evidence="1" id="KW-0217">Developmental protein</keyword>
<dbReference type="InterPro" id="IPR043020">
    <property type="entry name" value="GCM_large"/>
</dbReference>
<evidence type="ECO:0000256" key="6">
    <source>
        <dbReference type="SAM" id="MobiDB-lite"/>
    </source>
</evidence>
<evidence type="ECO:0000256" key="3">
    <source>
        <dbReference type="ARBA" id="ARBA00023125"/>
    </source>
</evidence>
<keyword evidence="3" id="KW-0238">DNA-binding</keyword>
<reference evidence="8" key="2">
    <citation type="submission" date="2022-10" db="UniProtKB">
        <authorList>
            <consortium name="EnsemblMetazoa"/>
        </authorList>
    </citation>
    <scope>IDENTIFICATION</scope>
    <source>
        <strain evidence="8">LVP_AGWG</strain>
    </source>
</reference>
<evidence type="ECO:0000259" key="7">
    <source>
        <dbReference type="PROSITE" id="PS50807"/>
    </source>
</evidence>
<dbReference type="GO" id="GO:0005634">
    <property type="term" value="C:nucleus"/>
    <property type="evidence" value="ECO:0007669"/>
    <property type="project" value="TreeGrafter"/>
</dbReference>
<dbReference type="GO" id="GO:0000978">
    <property type="term" value="F:RNA polymerase II cis-regulatory region sequence-specific DNA binding"/>
    <property type="evidence" value="ECO:0007669"/>
    <property type="project" value="TreeGrafter"/>
</dbReference>
<dbReference type="PROSITE" id="PS50807">
    <property type="entry name" value="GCM"/>
    <property type="match status" value="1"/>
</dbReference>
<feature type="region of interest" description="Disordered" evidence="6">
    <location>
        <begin position="144"/>
        <end position="164"/>
    </location>
</feature>
<evidence type="ECO:0000313" key="9">
    <source>
        <dbReference type="Proteomes" id="UP000008820"/>
    </source>
</evidence>
<evidence type="ECO:0000256" key="5">
    <source>
        <dbReference type="ARBA" id="ARBA00023242"/>
    </source>
</evidence>
<dbReference type="Gene3D" id="3.30.70.3530">
    <property type="entry name" value="GCM motif"/>
    <property type="match status" value="1"/>
</dbReference>
<reference evidence="8 9" key="1">
    <citation type="submission" date="2017-06" db="EMBL/GenBank/DDBJ databases">
        <title>Aedes aegypti genome working group (AGWG) sequencing and assembly.</title>
        <authorList>
            <consortium name="Aedes aegypti Genome Working Group (AGWG)"/>
            <person name="Matthews B.J."/>
        </authorList>
    </citation>
    <scope>NUCLEOTIDE SEQUENCE [LARGE SCALE GENOMIC DNA]</scope>
    <source>
        <strain evidence="8 9">LVP_AGWG</strain>
    </source>
</reference>
<evidence type="ECO:0000256" key="1">
    <source>
        <dbReference type="ARBA" id="ARBA00022473"/>
    </source>
</evidence>
<feature type="compositionally biased region" description="Basic and acidic residues" evidence="6">
    <location>
        <begin position="144"/>
        <end position="161"/>
    </location>
</feature>
<dbReference type="OrthoDB" id="6241117at2759"/>
<dbReference type="Pfam" id="PF03615">
    <property type="entry name" value="GCM"/>
    <property type="match status" value="1"/>
</dbReference>
<dbReference type="PANTHER" id="PTHR12414:SF8">
    <property type="entry name" value="TRANSCRIPTION FACTOR GLIAL CELLS MISSING-RELATED"/>
    <property type="match status" value="1"/>
</dbReference>
<name>A0A903TLT5_AEDAE</name>
<protein>
    <recommendedName>
        <fullName evidence="7">GCM domain-containing protein</fullName>
    </recommendedName>
</protein>
<keyword evidence="2" id="KW-0805">Transcription regulation</keyword>
<sequence length="554" mass="61462">MMTPEWDINDAHIPFVQDISYDKFNDWADGHCRHIYLPTDEQARKHISGWAMRNTNNHNVSILKKSCLGVLICSARCCLPNGSQIHLRPAICDKARRKQQGRACPNRSCKNGRLEVLPCRGHCGYPVTHYWRHTDKAIFFQAKGTHDHPKPESKTSGETRKLVGVSSKTKAKKLSVLLLRDAALGNKLMSLKNTSKTTNNVSGEILQPPPLIPDANIEKQKCQVCCKLQCSCKNTNVGCTFSIKTSDMLNPSSGLLENAYGCSQSNTWSYYANATGNQMCDTISCTNGQNIVNHSANSIESFQPDEIFQLDQPLRSNPQQGSSINPPPTTLLDLGSGAIYKKCNQITPDYFMGGNGNIFNDNLMGHSGTCSSIPPYENKTSIQSHIYSTKSSGSAINPVHTTSQYSLDISKSIKKEVGSKSYECSFAQRTRYDCDNNQMNYKKTSKIIGSANIINNNNSPNEPFERTANLYGTTCDEVNYCFQNETSTYQHTNYVSANAFHSDVSNANLTYGYTEDCYRYSGNTYAKSSHHGGGTGLHAQQTNSELPIASYEFY</sequence>
<dbReference type="InterPro" id="IPR003902">
    <property type="entry name" value="Tscrpt_reg_GCM"/>
</dbReference>
<dbReference type="PANTHER" id="PTHR12414">
    <property type="entry name" value="GLIAL CELLS MISSING RELATED/GLIDE"/>
    <property type="match status" value="1"/>
</dbReference>
<dbReference type="Gene3D" id="2.20.25.670">
    <property type="entry name" value="GCM domain, large subdomain"/>
    <property type="match status" value="1"/>
</dbReference>
<dbReference type="SUPFAM" id="SSF90073">
    <property type="entry name" value="GCM domain"/>
    <property type="match status" value="1"/>
</dbReference>
<evidence type="ECO:0000256" key="4">
    <source>
        <dbReference type="ARBA" id="ARBA00023163"/>
    </source>
</evidence>
<evidence type="ECO:0000313" key="8">
    <source>
        <dbReference type="EnsemblMetazoa" id="AAEL000631-PB"/>
    </source>
</evidence>
<evidence type="ECO:0000256" key="2">
    <source>
        <dbReference type="ARBA" id="ARBA00023015"/>
    </source>
</evidence>
<accession>A0A903TLT5</accession>
<dbReference type="Proteomes" id="UP000008820">
    <property type="component" value="Chromosome 2"/>
</dbReference>
<keyword evidence="5" id="KW-0539">Nucleus</keyword>
<dbReference type="GO" id="GO:0042063">
    <property type="term" value="P:gliogenesis"/>
    <property type="evidence" value="ECO:0007669"/>
    <property type="project" value="TreeGrafter"/>
</dbReference>
<dbReference type="InterPro" id="IPR043021">
    <property type="entry name" value="GCM_small"/>
</dbReference>
<feature type="domain" description="GCM" evidence="7">
    <location>
        <begin position="4"/>
        <end position="163"/>
    </location>
</feature>
<keyword evidence="9" id="KW-1185">Reference proteome</keyword>
<dbReference type="GO" id="GO:0001228">
    <property type="term" value="F:DNA-binding transcription activator activity, RNA polymerase II-specific"/>
    <property type="evidence" value="ECO:0007669"/>
    <property type="project" value="InterPro"/>
</dbReference>
<keyword evidence="4" id="KW-0804">Transcription</keyword>
<dbReference type="InterPro" id="IPR039791">
    <property type="entry name" value="GCM"/>
</dbReference>
<proteinExistence type="predicted"/>